<dbReference type="FunFam" id="3.40.50.1450:FF:000002">
    <property type="entry name" value="Hydrogenase 1 maturation protease"/>
    <property type="match status" value="1"/>
</dbReference>
<dbReference type="NCBIfam" id="TIGR00072">
    <property type="entry name" value="hydrog_prot"/>
    <property type="match status" value="1"/>
</dbReference>
<dbReference type="PANTHER" id="PTHR30302">
    <property type="entry name" value="HYDROGENASE 1 MATURATION PROTEASE"/>
    <property type="match status" value="1"/>
</dbReference>
<name>A0A2U3QIB0_9BACT</name>
<feature type="binding site" evidence="7">
    <location>
        <position position="62"/>
    </location>
    <ligand>
        <name>Ni(2+)</name>
        <dbReference type="ChEBI" id="CHEBI:49786"/>
    </ligand>
</feature>
<dbReference type="PANTHER" id="PTHR30302:SF1">
    <property type="entry name" value="HYDROGENASE 2 MATURATION PROTEASE"/>
    <property type="match status" value="1"/>
</dbReference>
<dbReference type="Pfam" id="PF01750">
    <property type="entry name" value="HycI"/>
    <property type="match status" value="1"/>
</dbReference>
<dbReference type="Gene3D" id="3.40.50.1450">
    <property type="entry name" value="HybD-like"/>
    <property type="match status" value="1"/>
</dbReference>
<evidence type="ECO:0000256" key="4">
    <source>
        <dbReference type="ARBA" id="ARBA00022723"/>
    </source>
</evidence>
<accession>A0A2U3QIB0</accession>
<comment type="similarity">
    <text evidence="1">Belongs to the peptidase A31 family.</text>
</comment>
<dbReference type="PRINTS" id="PR00446">
    <property type="entry name" value="HYDRGNUPTAKE"/>
</dbReference>
<dbReference type="GO" id="GO:0008047">
    <property type="term" value="F:enzyme activator activity"/>
    <property type="evidence" value="ECO:0007669"/>
    <property type="project" value="InterPro"/>
</dbReference>
<keyword evidence="2 7" id="KW-0533">Nickel</keyword>
<reference evidence="9" key="1">
    <citation type="submission" date="2018-03" db="EMBL/GenBank/DDBJ databases">
        <authorList>
            <person name="Zecchin S."/>
        </authorList>
    </citation>
    <scope>NUCLEOTIDE SEQUENCE [LARGE SCALE GENOMIC DNA]</scope>
</reference>
<dbReference type="EMBL" id="OUUY01000091">
    <property type="protein sequence ID" value="SPQ01151.1"/>
    <property type="molecule type" value="Genomic_DNA"/>
</dbReference>
<dbReference type="Proteomes" id="UP000245125">
    <property type="component" value="Unassembled WGS sequence"/>
</dbReference>
<gene>
    <name evidence="8" type="primary">hysD</name>
    <name evidence="8" type="ORF">NBG4_440023</name>
</gene>
<evidence type="ECO:0000256" key="6">
    <source>
        <dbReference type="ARBA" id="ARBA00022801"/>
    </source>
</evidence>
<evidence type="ECO:0000256" key="2">
    <source>
        <dbReference type="ARBA" id="ARBA00022596"/>
    </source>
</evidence>
<dbReference type="GO" id="GO:0046872">
    <property type="term" value="F:metal ion binding"/>
    <property type="evidence" value="ECO:0007669"/>
    <property type="project" value="UniProtKB-KW"/>
</dbReference>
<dbReference type="NCBIfam" id="TIGR00140">
    <property type="entry name" value="hupD"/>
    <property type="match status" value="1"/>
</dbReference>
<protein>
    <submittedName>
        <fullName evidence="8">Hydrogenase maturation protease</fullName>
        <ecNumber evidence="8">3.4.23.-</ecNumber>
    </submittedName>
</protein>
<dbReference type="InterPro" id="IPR000671">
    <property type="entry name" value="Peptidase_A31"/>
</dbReference>
<proteinExistence type="inferred from homology"/>
<evidence type="ECO:0000256" key="5">
    <source>
        <dbReference type="ARBA" id="ARBA00022750"/>
    </source>
</evidence>
<sequence length="171" mass="18287">MNVLVLGIGNVLMMDDSVGVRAVEELQGRYHFSDGVELLDGGTSGIELLSHIEGRDYLIIIDALKSGHPPGTIVRADGEDVPARFMTRISPHQLGLSDVLAAATISGRLPANLVLFGIEPKTIELGLGLSDEVRASFDKLLETVVQELIRIGCTAEPAVTPSSGRTLWESQ</sequence>
<dbReference type="OrthoDB" id="9792731at2"/>
<dbReference type="AlphaFoldDB" id="A0A2U3QIB0"/>
<evidence type="ECO:0000313" key="8">
    <source>
        <dbReference type="EMBL" id="SPQ01151.1"/>
    </source>
</evidence>
<evidence type="ECO:0000313" key="9">
    <source>
        <dbReference type="Proteomes" id="UP000245125"/>
    </source>
</evidence>
<keyword evidence="4 7" id="KW-0479">Metal-binding</keyword>
<dbReference type="SUPFAM" id="SSF53163">
    <property type="entry name" value="HybD-like"/>
    <property type="match status" value="1"/>
</dbReference>
<evidence type="ECO:0000256" key="3">
    <source>
        <dbReference type="ARBA" id="ARBA00022670"/>
    </source>
</evidence>
<dbReference type="EC" id="3.4.23.-" evidence="8"/>
<dbReference type="InterPro" id="IPR004419">
    <property type="entry name" value="Pept_A31_hyd_express"/>
</dbReference>
<dbReference type="CDD" id="cd06062">
    <property type="entry name" value="H2MP_MemB-H2up"/>
    <property type="match status" value="1"/>
</dbReference>
<keyword evidence="9" id="KW-1185">Reference proteome</keyword>
<keyword evidence="3 8" id="KW-0645">Protease</keyword>
<feature type="binding site" evidence="7">
    <location>
        <position position="92"/>
    </location>
    <ligand>
        <name>Ni(2+)</name>
        <dbReference type="ChEBI" id="CHEBI:49786"/>
    </ligand>
</feature>
<keyword evidence="6 8" id="KW-0378">Hydrolase</keyword>
<dbReference type="InterPro" id="IPR023430">
    <property type="entry name" value="Pept_HybD-like_dom_sf"/>
</dbReference>
<evidence type="ECO:0000256" key="7">
    <source>
        <dbReference type="PIRSR" id="PIRSR604419-1"/>
    </source>
</evidence>
<organism evidence="8 9">
    <name type="scientific">Candidatus Sulfobium mesophilum</name>
    <dbReference type="NCBI Taxonomy" id="2016548"/>
    <lineage>
        <taxon>Bacteria</taxon>
        <taxon>Pseudomonadati</taxon>
        <taxon>Nitrospirota</taxon>
        <taxon>Nitrospiria</taxon>
        <taxon>Nitrospirales</taxon>
        <taxon>Nitrospiraceae</taxon>
        <taxon>Candidatus Sulfobium</taxon>
    </lineage>
</organism>
<keyword evidence="5" id="KW-0064">Aspartyl protease</keyword>
<dbReference type="GO" id="GO:0016485">
    <property type="term" value="P:protein processing"/>
    <property type="evidence" value="ECO:0007669"/>
    <property type="project" value="InterPro"/>
</dbReference>
<evidence type="ECO:0000256" key="1">
    <source>
        <dbReference type="ARBA" id="ARBA00006814"/>
    </source>
</evidence>
<dbReference type="GO" id="GO:0004190">
    <property type="term" value="F:aspartic-type endopeptidase activity"/>
    <property type="evidence" value="ECO:0007669"/>
    <property type="project" value="UniProtKB-KW"/>
</dbReference>